<protein>
    <submittedName>
        <fullName evidence="2">Uncharacterized protein</fullName>
    </submittedName>
</protein>
<dbReference type="EMBL" id="LJIJ01007043">
    <property type="protein sequence ID" value="ODM86831.1"/>
    <property type="molecule type" value="Genomic_DNA"/>
</dbReference>
<organism evidence="2 3">
    <name type="scientific">Orchesella cincta</name>
    <name type="common">Springtail</name>
    <name type="synonym">Podura cincta</name>
    <dbReference type="NCBI Taxonomy" id="48709"/>
    <lineage>
        <taxon>Eukaryota</taxon>
        <taxon>Metazoa</taxon>
        <taxon>Ecdysozoa</taxon>
        <taxon>Arthropoda</taxon>
        <taxon>Hexapoda</taxon>
        <taxon>Collembola</taxon>
        <taxon>Entomobryomorpha</taxon>
        <taxon>Entomobryoidea</taxon>
        <taxon>Orchesellidae</taxon>
        <taxon>Orchesellinae</taxon>
        <taxon>Orchesella</taxon>
    </lineage>
</organism>
<evidence type="ECO:0000256" key="1">
    <source>
        <dbReference type="SAM" id="MobiDB-lite"/>
    </source>
</evidence>
<feature type="region of interest" description="Disordered" evidence="1">
    <location>
        <begin position="180"/>
        <end position="213"/>
    </location>
</feature>
<comment type="caution">
    <text evidence="2">The sequence shown here is derived from an EMBL/GenBank/DDBJ whole genome shotgun (WGS) entry which is preliminary data.</text>
</comment>
<proteinExistence type="predicted"/>
<dbReference type="Proteomes" id="UP000094527">
    <property type="component" value="Unassembled WGS sequence"/>
</dbReference>
<dbReference type="AlphaFoldDB" id="A0A1D2M1N2"/>
<sequence>MSFAQNYLEISSSVAMQQLLKTRSETDAFCEKCELAVINPICKVYLELLSAQLRLSWELERLGKLLENSQSDQQEGDTNLEILVGQLGIENVEQFEEFRKLLAKKCELKRNEAIPNVLLMSRCDEGRIVPSFWDYDEDLDHSLHDPFDTQSLSENRDDDEVETKPEIVIVIKTEPETLQNFENRNTELDTDADSPTASNSVRLPQTSPTNGEVSWRKLTILPGNA</sequence>
<accession>A0A1D2M1N2</accession>
<name>A0A1D2M1N2_ORCCI</name>
<evidence type="ECO:0000313" key="2">
    <source>
        <dbReference type="EMBL" id="ODM86831.1"/>
    </source>
</evidence>
<reference evidence="2 3" key="1">
    <citation type="journal article" date="2016" name="Genome Biol. Evol.">
        <title>Gene Family Evolution Reflects Adaptation to Soil Environmental Stressors in the Genome of the Collembolan Orchesella cincta.</title>
        <authorList>
            <person name="Faddeeva-Vakhrusheva A."/>
            <person name="Derks M.F."/>
            <person name="Anvar S.Y."/>
            <person name="Agamennone V."/>
            <person name="Suring W."/>
            <person name="Smit S."/>
            <person name="van Straalen N.M."/>
            <person name="Roelofs D."/>
        </authorList>
    </citation>
    <scope>NUCLEOTIDE SEQUENCE [LARGE SCALE GENOMIC DNA]</scope>
    <source>
        <tissue evidence="2">Mixed pool</tissue>
    </source>
</reference>
<feature type="compositionally biased region" description="Polar residues" evidence="1">
    <location>
        <begin position="193"/>
        <end position="212"/>
    </location>
</feature>
<keyword evidence="3" id="KW-1185">Reference proteome</keyword>
<evidence type="ECO:0000313" key="3">
    <source>
        <dbReference type="Proteomes" id="UP000094527"/>
    </source>
</evidence>
<gene>
    <name evidence="2" type="ORF">Ocin01_19851</name>
</gene>